<accession>A0A841H9K9</accession>
<reference evidence="2" key="1">
    <citation type="submission" date="2020-08" db="EMBL/GenBank/DDBJ databases">
        <title>Genomic Encyclopedia of Type Strains, Phase IV (KMG-IV): sequencing the most valuable type-strain genomes for metagenomic binning, comparative biology and taxonomic classification.</title>
        <authorList>
            <person name="Goeker M."/>
        </authorList>
    </citation>
    <scope>NUCLEOTIDE SEQUENCE</scope>
    <source>
        <strain evidence="2">DSM 669</strain>
    </source>
</reference>
<keyword evidence="1" id="KW-0472">Membrane</keyword>
<name>A0A841H9K9_HALSI</name>
<sequence length="136" mass="14092">MTVTDRGLLIAVAGGVLNLAVMTLHSQPIIATAAADQSGGLGVLGIWALVLVGPWLLGAIPTHMYADHGAVCPLLATGVLTGACLWNGITAPPSESLTSLYYEAWPFFLVVLVVVGIAEQCLRTGHAVDSNRSSQE</sequence>
<dbReference type="RefSeq" id="WP_010903911.1">
    <property type="nucleotide sequence ID" value="NZ_JACHGX010000002.1"/>
</dbReference>
<organism evidence="2 3">
    <name type="scientific">Halobacterium salinarum</name>
    <name type="common">Halobacterium halobium</name>
    <dbReference type="NCBI Taxonomy" id="2242"/>
    <lineage>
        <taxon>Archaea</taxon>
        <taxon>Methanobacteriati</taxon>
        <taxon>Methanobacteriota</taxon>
        <taxon>Stenosarchaea group</taxon>
        <taxon>Halobacteria</taxon>
        <taxon>Halobacteriales</taxon>
        <taxon>Halobacteriaceae</taxon>
        <taxon>Halobacterium</taxon>
    </lineage>
</organism>
<keyword evidence="1" id="KW-0812">Transmembrane</keyword>
<dbReference type="EMBL" id="JACHGX010000002">
    <property type="protein sequence ID" value="MBB6089457.1"/>
    <property type="molecule type" value="Genomic_DNA"/>
</dbReference>
<feature type="transmembrane region" description="Helical" evidence="1">
    <location>
        <begin position="70"/>
        <end position="89"/>
    </location>
</feature>
<evidence type="ECO:0000313" key="3">
    <source>
        <dbReference type="Proteomes" id="UP000642919"/>
    </source>
</evidence>
<gene>
    <name evidence="2" type="ORF">HNR49_000813</name>
</gene>
<dbReference type="Proteomes" id="UP000642919">
    <property type="component" value="Unassembled WGS sequence"/>
</dbReference>
<evidence type="ECO:0000256" key="1">
    <source>
        <dbReference type="SAM" id="Phobius"/>
    </source>
</evidence>
<dbReference type="AlphaFoldDB" id="A0A841H9K9"/>
<feature type="transmembrane region" description="Helical" evidence="1">
    <location>
        <begin position="104"/>
        <end position="122"/>
    </location>
</feature>
<comment type="caution">
    <text evidence="2">The sequence shown here is derived from an EMBL/GenBank/DDBJ whole genome shotgun (WGS) entry which is preliminary data.</text>
</comment>
<dbReference type="GeneID" id="68695056"/>
<protein>
    <submittedName>
        <fullName evidence="2">Uncharacterized protein</fullName>
    </submittedName>
</protein>
<proteinExistence type="predicted"/>
<feature type="transmembrane region" description="Helical" evidence="1">
    <location>
        <begin position="45"/>
        <end position="63"/>
    </location>
</feature>
<keyword evidence="1" id="KW-1133">Transmembrane helix</keyword>
<evidence type="ECO:0000313" key="2">
    <source>
        <dbReference type="EMBL" id="MBB6089457.1"/>
    </source>
</evidence>